<keyword evidence="3" id="KW-1185">Reference proteome</keyword>
<name>A0A9X9LMN4_GULGU</name>
<dbReference type="AlphaFoldDB" id="A0A9X9LMN4"/>
<comment type="caution">
    <text evidence="2">The sequence shown here is derived from an EMBL/GenBank/DDBJ whole genome shotgun (WGS) entry which is preliminary data.</text>
</comment>
<accession>A0A9X9LMN4</accession>
<evidence type="ECO:0000313" key="3">
    <source>
        <dbReference type="Proteomes" id="UP000269945"/>
    </source>
</evidence>
<evidence type="ECO:0000256" key="1">
    <source>
        <dbReference type="SAM" id="MobiDB-lite"/>
    </source>
</evidence>
<dbReference type="EMBL" id="CYRY02008439">
    <property type="protein sequence ID" value="VCW77129.1"/>
    <property type="molecule type" value="Genomic_DNA"/>
</dbReference>
<sequence>MHGQPLLARGWRRKGGLGQPSRLWGPGSVSPWPGFLSSSCSCLTAQVPLSQFVVTQLPSLSASLGTTARLT</sequence>
<reference evidence="2 3" key="1">
    <citation type="submission" date="2018-10" db="EMBL/GenBank/DDBJ databases">
        <authorList>
            <person name="Ekblom R."/>
            <person name="Jareborg N."/>
        </authorList>
    </citation>
    <scope>NUCLEOTIDE SEQUENCE [LARGE SCALE GENOMIC DNA]</scope>
    <source>
        <tissue evidence="2">Muscle</tissue>
    </source>
</reference>
<evidence type="ECO:0000313" key="2">
    <source>
        <dbReference type="EMBL" id="VCW77129.1"/>
    </source>
</evidence>
<gene>
    <name evidence="2" type="ORF">BN2614_LOCUS2</name>
</gene>
<proteinExistence type="predicted"/>
<feature type="region of interest" description="Disordered" evidence="1">
    <location>
        <begin position="1"/>
        <end position="25"/>
    </location>
</feature>
<dbReference type="Proteomes" id="UP000269945">
    <property type="component" value="Unassembled WGS sequence"/>
</dbReference>
<protein>
    <submittedName>
        <fullName evidence="2">Uncharacterized protein</fullName>
    </submittedName>
</protein>
<organism evidence="2 3">
    <name type="scientific">Gulo gulo</name>
    <name type="common">Wolverine</name>
    <name type="synonym">Gluton</name>
    <dbReference type="NCBI Taxonomy" id="48420"/>
    <lineage>
        <taxon>Eukaryota</taxon>
        <taxon>Metazoa</taxon>
        <taxon>Chordata</taxon>
        <taxon>Craniata</taxon>
        <taxon>Vertebrata</taxon>
        <taxon>Euteleostomi</taxon>
        <taxon>Mammalia</taxon>
        <taxon>Eutheria</taxon>
        <taxon>Laurasiatheria</taxon>
        <taxon>Carnivora</taxon>
        <taxon>Caniformia</taxon>
        <taxon>Musteloidea</taxon>
        <taxon>Mustelidae</taxon>
        <taxon>Guloninae</taxon>
        <taxon>Gulo</taxon>
    </lineage>
</organism>